<name>A0A1I7X8V9_HETBA</name>
<keyword evidence="3" id="KW-1185">Reference proteome</keyword>
<dbReference type="GO" id="GO:0000288">
    <property type="term" value="P:nuclear-transcribed mRNA catabolic process, deadenylation-dependent decay"/>
    <property type="evidence" value="ECO:0007669"/>
    <property type="project" value="TreeGrafter"/>
</dbReference>
<dbReference type="InterPro" id="IPR032194">
    <property type="entry name" value="CNOT1_HEAT"/>
</dbReference>
<feature type="chain" id="PRO_5009311036" evidence="1">
    <location>
        <begin position="21"/>
        <end position="409"/>
    </location>
</feature>
<dbReference type="Pfam" id="PF16418">
    <property type="entry name" value="CNOT1_HEAT"/>
    <property type="match status" value="1"/>
</dbReference>
<dbReference type="WBParaSite" id="Hba_14010">
    <property type="protein sequence ID" value="Hba_14010"/>
    <property type="gene ID" value="Hba_14010"/>
</dbReference>
<evidence type="ECO:0000313" key="3">
    <source>
        <dbReference type="Proteomes" id="UP000095283"/>
    </source>
</evidence>
<proteinExistence type="predicted"/>
<dbReference type="PANTHER" id="PTHR13162">
    <property type="entry name" value="CCR4-NOT TRANSCRIPTION COMPLEX"/>
    <property type="match status" value="1"/>
</dbReference>
<keyword evidence="1" id="KW-0732">Signal</keyword>
<dbReference type="AlphaFoldDB" id="A0A1I7X8V9"/>
<evidence type="ECO:0000256" key="1">
    <source>
        <dbReference type="SAM" id="SignalP"/>
    </source>
</evidence>
<feature type="signal peptide" evidence="1">
    <location>
        <begin position="1"/>
        <end position="20"/>
    </location>
</feature>
<evidence type="ECO:0000313" key="4">
    <source>
        <dbReference type="WBParaSite" id="Hba_14010"/>
    </source>
</evidence>
<dbReference type="InterPro" id="IPR040398">
    <property type="entry name" value="Not1"/>
</dbReference>
<dbReference type="GO" id="GO:0030015">
    <property type="term" value="C:CCR4-NOT core complex"/>
    <property type="evidence" value="ECO:0007669"/>
    <property type="project" value="InterPro"/>
</dbReference>
<evidence type="ECO:0000259" key="2">
    <source>
        <dbReference type="Pfam" id="PF16418"/>
    </source>
</evidence>
<sequence>MLTSFTPSSVAAALLWVVDGSTKQGVQRHASFERAGPGVSDLDPSDDHLPWDGRVFADIVNQMVSFVVLIAINPLLNWSEVVMRLDDDSFRVGSRAALRVLTDTLIEGLQGRPFPVSLLYRKWNHQCCVDLVETLLTMASADPRLNSAVLRAVHPAMTICPDVLLLALFQIPVNFPPITSIRQHIFQVLIPAIIIQHPNAVSVLNIGWNTDVLPRKVVHNSILSAFVSLYMKPPEDQQKLARILDIAHELKPGGLAELFSSSQLQFIVDLGCLASKRDYLKLEKWLEDKLQEHGQPLIKTVLCHMERRLPSTGSANSLPVETFSVLLAFVRNHLPMVAPAIRQQYTALTEQLKDMQRILSCWILVDQLFCMDLPWQLISVKEHLIDIILRIIFLAIAVGFPYRRQYSSL</sequence>
<feature type="domain" description="CCR4-NOT transcription complex subunit 1 HEAT repeat" evidence="2">
    <location>
        <begin position="185"/>
        <end position="329"/>
    </location>
</feature>
<dbReference type="GO" id="GO:0000932">
    <property type="term" value="C:P-body"/>
    <property type="evidence" value="ECO:0007669"/>
    <property type="project" value="TreeGrafter"/>
</dbReference>
<dbReference type="GO" id="GO:0017148">
    <property type="term" value="P:negative regulation of translation"/>
    <property type="evidence" value="ECO:0007669"/>
    <property type="project" value="InterPro"/>
</dbReference>
<protein>
    <submittedName>
        <fullName evidence="4">CNOT1_HEAT domain-containing protein</fullName>
    </submittedName>
</protein>
<dbReference type="Proteomes" id="UP000095283">
    <property type="component" value="Unplaced"/>
</dbReference>
<organism evidence="3 4">
    <name type="scientific">Heterorhabditis bacteriophora</name>
    <name type="common">Entomopathogenic nematode worm</name>
    <dbReference type="NCBI Taxonomy" id="37862"/>
    <lineage>
        <taxon>Eukaryota</taxon>
        <taxon>Metazoa</taxon>
        <taxon>Ecdysozoa</taxon>
        <taxon>Nematoda</taxon>
        <taxon>Chromadorea</taxon>
        <taxon>Rhabditida</taxon>
        <taxon>Rhabditina</taxon>
        <taxon>Rhabditomorpha</taxon>
        <taxon>Strongyloidea</taxon>
        <taxon>Heterorhabditidae</taxon>
        <taxon>Heterorhabditis</taxon>
    </lineage>
</organism>
<dbReference type="PANTHER" id="PTHR13162:SF8">
    <property type="entry name" value="CCR4-NOT TRANSCRIPTION COMPLEX SUBUNIT 1"/>
    <property type="match status" value="1"/>
</dbReference>
<reference evidence="4" key="1">
    <citation type="submission" date="2016-11" db="UniProtKB">
        <authorList>
            <consortium name="WormBaseParasite"/>
        </authorList>
    </citation>
    <scope>IDENTIFICATION</scope>
</reference>
<accession>A0A1I7X8V9</accession>
<dbReference type="GO" id="GO:0060090">
    <property type="term" value="F:molecular adaptor activity"/>
    <property type="evidence" value="ECO:0007669"/>
    <property type="project" value="TreeGrafter"/>
</dbReference>